<keyword evidence="9" id="KW-0406">Ion transport</keyword>
<feature type="transmembrane region" description="Helical" evidence="12">
    <location>
        <begin position="453"/>
        <end position="471"/>
    </location>
</feature>
<protein>
    <recommendedName>
        <fullName evidence="17">Ion transport domain-containing protein</fullName>
    </recommendedName>
</protein>
<dbReference type="SUPFAM" id="SSF81324">
    <property type="entry name" value="Voltage-gated potassium channels"/>
    <property type="match status" value="2"/>
</dbReference>
<evidence type="ECO:0000259" key="14">
    <source>
        <dbReference type="Pfam" id="PF00520"/>
    </source>
</evidence>
<dbReference type="Pfam" id="PF07885">
    <property type="entry name" value="Ion_trans_2"/>
    <property type="match status" value="1"/>
</dbReference>
<dbReference type="AlphaFoldDB" id="A0A6A4ZCN1"/>
<keyword evidence="5" id="KW-0631">Potassium channel</keyword>
<keyword evidence="2" id="KW-0813">Transport</keyword>
<feature type="transmembrane region" description="Helical" evidence="12">
    <location>
        <begin position="52"/>
        <end position="75"/>
    </location>
</feature>
<dbReference type="Gene3D" id="1.20.120.350">
    <property type="entry name" value="Voltage-gated potassium channels. Chain C"/>
    <property type="match status" value="1"/>
</dbReference>
<feature type="transmembrane region" description="Helical" evidence="12">
    <location>
        <begin position="394"/>
        <end position="415"/>
    </location>
</feature>
<comment type="subcellular location">
    <subcellularLocation>
        <location evidence="1">Membrane</location>
        <topology evidence="1">Multi-pass membrane protein</topology>
    </subcellularLocation>
</comment>
<evidence type="ECO:0008006" key="17">
    <source>
        <dbReference type="Google" id="ProtNLM"/>
    </source>
</evidence>
<keyword evidence="10 12" id="KW-0472">Membrane</keyword>
<evidence type="ECO:0000256" key="6">
    <source>
        <dbReference type="ARBA" id="ARBA00022882"/>
    </source>
</evidence>
<dbReference type="OrthoDB" id="69996at2759"/>
<name>A0A6A4ZCN1_9STRA</name>
<feature type="transmembrane region" description="Helical" evidence="12">
    <location>
        <begin position="500"/>
        <end position="519"/>
    </location>
</feature>
<evidence type="ECO:0000256" key="12">
    <source>
        <dbReference type="SAM" id="Phobius"/>
    </source>
</evidence>
<evidence type="ECO:0000256" key="7">
    <source>
        <dbReference type="ARBA" id="ARBA00022958"/>
    </source>
</evidence>
<evidence type="ECO:0000259" key="15">
    <source>
        <dbReference type="Pfam" id="PF07885"/>
    </source>
</evidence>
<feature type="chain" id="PRO_5025420179" description="Ion transport domain-containing protein" evidence="13">
    <location>
        <begin position="16"/>
        <end position="624"/>
    </location>
</feature>
<organism evidence="16">
    <name type="scientific">Aphanomyces stellatus</name>
    <dbReference type="NCBI Taxonomy" id="120398"/>
    <lineage>
        <taxon>Eukaryota</taxon>
        <taxon>Sar</taxon>
        <taxon>Stramenopiles</taxon>
        <taxon>Oomycota</taxon>
        <taxon>Saprolegniomycetes</taxon>
        <taxon>Saprolegniales</taxon>
        <taxon>Verrucalvaceae</taxon>
        <taxon>Aphanomyces</taxon>
    </lineage>
</organism>
<dbReference type="InterPro" id="IPR013099">
    <property type="entry name" value="K_chnl_dom"/>
</dbReference>
<dbReference type="GO" id="GO:0005249">
    <property type="term" value="F:voltage-gated potassium channel activity"/>
    <property type="evidence" value="ECO:0007669"/>
    <property type="project" value="InterPro"/>
</dbReference>
<feature type="domain" description="Potassium channel" evidence="15">
    <location>
        <begin position="5"/>
        <end position="78"/>
    </location>
</feature>
<keyword evidence="11" id="KW-0407">Ion channel</keyword>
<dbReference type="InterPro" id="IPR005821">
    <property type="entry name" value="Ion_trans_dom"/>
</dbReference>
<accession>A0A6A4ZCN1</accession>
<evidence type="ECO:0000256" key="5">
    <source>
        <dbReference type="ARBA" id="ARBA00022826"/>
    </source>
</evidence>
<proteinExistence type="predicted"/>
<evidence type="ECO:0000256" key="11">
    <source>
        <dbReference type="ARBA" id="ARBA00023303"/>
    </source>
</evidence>
<dbReference type="InterPro" id="IPR027359">
    <property type="entry name" value="Volt_channel_dom_sf"/>
</dbReference>
<dbReference type="Gene3D" id="1.10.287.70">
    <property type="match status" value="2"/>
</dbReference>
<dbReference type="PANTHER" id="PTHR11537:SF254">
    <property type="entry name" value="POTASSIUM VOLTAGE-GATED CHANNEL PROTEIN SHAB"/>
    <property type="match status" value="1"/>
</dbReference>
<evidence type="ECO:0000313" key="16">
    <source>
        <dbReference type="EMBL" id="KAF0708605.1"/>
    </source>
</evidence>
<dbReference type="Pfam" id="PF00520">
    <property type="entry name" value="Ion_trans"/>
    <property type="match status" value="1"/>
</dbReference>
<dbReference type="GO" id="GO:0001508">
    <property type="term" value="P:action potential"/>
    <property type="evidence" value="ECO:0007669"/>
    <property type="project" value="TreeGrafter"/>
</dbReference>
<feature type="transmembrane region" description="Helical" evidence="12">
    <location>
        <begin position="255"/>
        <end position="273"/>
    </location>
</feature>
<keyword evidence="3" id="KW-0633">Potassium transport</keyword>
<dbReference type="InterPro" id="IPR028325">
    <property type="entry name" value="VG_K_chnl"/>
</dbReference>
<evidence type="ECO:0000256" key="4">
    <source>
        <dbReference type="ARBA" id="ARBA00022692"/>
    </source>
</evidence>
<dbReference type="GO" id="GO:0008076">
    <property type="term" value="C:voltage-gated potassium channel complex"/>
    <property type="evidence" value="ECO:0007669"/>
    <property type="project" value="InterPro"/>
</dbReference>
<evidence type="ECO:0000256" key="10">
    <source>
        <dbReference type="ARBA" id="ARBA00023136"/>
    </source>
</evidence>
<evidence type="ECO:0000256" key="13">
    <source>
        <dbReference type="SAM" id="SignalP"/>
    </source>
</evidence>
<feature type="domain" description="Ion transport" evidence="14">
    <location>
        <begin position="389"/>
        <end position="621"/>
    </location>
</feature>
<comment type="caution">
    <text evidence="16">The sequence shown here is derived from an EMBL/GenBank/DDBJ whole genome shotgun (WGS) entry which is preliminary data.</text>
</comment>
<reference evidence="16" key="1">
    <citation type="submission" date="2019-06" db="EMBL/GenBank/DDBJ databases">
        <title>Genomics analysis of Aphanomyces spp. identifies a new class of oomycete effector associated with host adaptation.</title>
        <authorList>
            <person name="Gaulin E."/>
        </authorList>
    </citation>
    <scope>NUCLEOTIDE SEQUENCE</scope>
    <source>
        <strain evidence="16">CBS 578.67</strain>
    </source>
</reference>
<gene>
    <name evidence="16" type="ORF">As57867_006276</name>
</gene>
<dbReference type="PRINTS" id="PR00169">
    <property type="entry name" value="KCHANNEL"/>
</dbReference>
<keyword evidence="6" id="KW-0851">Voltage-gated channel</keyword>
<feature type="transmembrane region" description="Helical" evidence="12">
    <location>
        <begin position="427"/>
        <end position="447"/>
    </location>
</feature>
<keyword evidence="8 12" id="KW-1133">Transmembrane helix</keyword>
<evidence type="ECO:0000256" key="2">
    <source>
        <dbReference type="ARBA" id="ARBA00022448"/>
    </source>
</evidence>
<evidence type="ECO:0000256" key="9">
    <source>
        <dbReference type="ARBA" id="ARBA00023065"/>
    </source>
</evidence>
<evidence type="ECO:0000256" key="8">
    <source>
        <dbReference type="ARBA" id="ARBA00022989"/>
    </source>
</evidence>
<feature type="signal peptide" evidence="13">
    <location>
        <begin position="1"/>
        <end position="15"/>
    </location>
</feature>
<keyword evidence="7" id="KW-0630">Potassium</keyword>
<keyword evidence="4 12" id="KW-0812">Transmembrane</keyword>
<dbReference type="PANTHER" id="PTHR11537">
    <property type="entry name" value="VOLTAGE-GATED POTASSIUM CHANNEL"/>
    <property type="match status" value="1"/>
</dbReference>
<evidence type="ECO:0000256" key="3">
    <source>
        <dbReference type="ARBA" id="ARBA00022538"/>
    </source>
</evidence>
<evidence type="ECO:0000256" key="1">
    <source>
        <dbReference type="ARBA" id="ARBA00004141"/>
    </source>
</evidence>
<keyword evidence="13" id="KW-0732">Signal</keyword>
<feature type="non-terminal residue" evidence="16">
    <location>
        <position position="624"/>
    </location>
</feature>
<sequence>MLFATMLFYAVPCYSSSSLCPITDIFNAGYFVMVTVSTVGYGDQVVSTDDGVAILITTGAMIFGSLYLAMPLAIIGMTYETTWTRFVNHTRTSKSTLDLAAKVKSTPIETLHPNAHVVNLQYFCLTFEVTQLHRMVQDYMTFSPDSIFSGETSAAHNDALEKLYHTSRNVIFRYIGIAQDMKLFRPHGKRLPSRPTKIKRKLSLKTLAVNMLSTVKHVIQGDDNAIEPTAEGYHIDHERALRKHVRHMLHVNHSWLNRIFFLTVVLSLAVFYAETMPEFQAFGPHSRLCLGAMARYCASATVETDPGCFVFASPSTIATPATKLQMDCVITLTPSSSNDTTITEPSVCYGVGWNFGSTESRVSCATSFAASDKVCNLRQCQPGHTPIVDMTDHWLYVEAICGVVFTIEFGLRLYAAKHRRTFLRAPSTWVDLVATIPFYVEGIIAAMTTGHSPVYAIVSAFPTLLTLVPMLKSLRILKLGKHFTSSAVLARTARLTHTRLMIPLSLLFFTCVLTGALFYEIERGVDCVAHLPCRWLRWDVMTRDIAAPYPPGKRIQIQADKLTLLTNMWRSTWLSVETLTTVGYGHMKPRTPLGRLVDILTMVFGWCYTAIPLSLVGGQFYTCY</sequence>
<dbReference type="EMBL" id="VJMH01002482">
    <property type="protein sequence ID" value="KAF0708605.1"/>
    <property type="molecule type" value="Genomic_DNA"/>
</dbReference>